<keyword evidence="4" id="KW-1185">Reference proteome</keyword>
<reference evidence="3 4" key="1">
    <citation type="submission" date="2019-03" db="EMBL/GenBank/DDBJ databases">
        <title>First draft genome of Liparis tanakae, snailfish: a comprehensive survey of snailfish specific genes.</title>
        <authorList>
            <person name="Kim W."/>
            <person name="Song I."/>
            <person name="Jeong J.-H."/>
            <person name="Kim D."/>
            <person name="Kim S."/>
            <person name="Ryu S."/>
            <person name="Song J.Y."/>
            <person name="Lee S.K."/>
        </authorList>
    </citation>
    <scope>NUCLEOTIDE SEQUENCE [LARGE SCALE GENOMIC DNA]</scope>
    <source>
        <tissue evidence="3">Muscle</tissue>
    </source>
</reference>
<dbReference type="Proteomes" id="UP000314294">
    <property type="component" value="Unassembled WGS sequence"/>
</dbReference>
<name>A0A4Z2GFQ4_9TELE</name>
<keyword evidence="2" id="KW-1133">Transmembrane helix</keyword>
<evidence type="ECO:0000313" key="3">
    <source>
        <dbReference type="EMBL" id="TNN51995.1"/>
    </source>
</evidence>
<keyword evidence="2" id="KW-0472">Membrane</keyword>
<feature type="compositionally biased region" description="Polar residues" evidence="1">
    <location>
        <begin position="61"/>
        <end position="73"/>
    </location>
</feature>
<accession>A0A4Z2GFQ4</accession>
<feature type="compositionally biased region" description="Low complexity" evidence="1">
    <location>
        <begin position="90"/>
        <end position="99"/>
    </location>
</feature>
<dbReference type="EMBL" id="SRLO01000563">
    <property type="protein sequence ID" value="TNN51995.1"/>
    <property type="molecule type" value="Genomic_DNA"/>
</dbReference>
<evidence type="ECO:0000256" key="1">
    <source>
        <dbReference type="SAM" id="MobiDB-lite"/>
    </source>
</evidence>
<organism evidence="3 4">
    <name type="scientific">Liparis tanakae</name>
    <name type="common">Tanaka's snailfish</name>
    <dbReference type="NCBI Taxonomy" id="230148"/>
    <lineage>
        <taxon>Eukaryota</taxon>
        <taxon>Metazoa</taxon>
        <taxon>Chordata</taxon>
        <taxon>Craniata</taxon>
        <taxon>Vertebrata</taxon>
        <taxon>Euteleostomi</taxon>
        <taxon>Actinopterygii</taxon>
        <taxon>Neopterygii</taxon>
        <taxon>Teleostei</taxon>
        <taxon>Neoteleostei</taxon>
        <taxon>Acanthomorphata</taxon>
        <taxon>Eupercaria</taxon>
        <taxon>Perciformes</taxon>
        <taxon>Cottioidei</taxon>
        <taxon>Cottales</taxon>
        <taxon>Liparidae</taxon>
        <taxon>Liparis</taxon>
    </lineage>
</organism>
<dbReference type="AlphaFoldDB" id="A0A4Z2GFQ4"/>
<feature type="compositionally biased region" description="Low complexity" evidence="1">
    <location>
        <begin position="74"/>
        <end position="83"/>
    </location>
</feature>
<gene>
    <name evidence="3" type="ORF">EYF80_037801</name>
</gene>
<evidence type="ECO:0000313" key="4">
    <source>
        <dbReference type="Proteomes" id="UP000314294"/>
    </source>
</evidence>
<evidence type="ECO:0000256" key="2">
    <source>
        <dbReference type="SAM" id="Phobius"/>
    </source>
</evidence>
<feature type="region of interest" description="Disordered" evidence="1">
    <location>
        <begin position="61"/>
        <end position="99"/>
    </location>
</feature>
<sequence>MSWVSSGLVSTGSGSVYSGLVSTDLGLFTVDWSLLIWVCLQWTGLYWIWLWSNIRFPLEPQTWSTSSHSASKGTLTPPQQEPLLEPPPALWTTETSCRT</sequence>
<keyword evidence="2" id="KW-0812">Transmembrane</keyword>
<protein>
    <submittedName>
        <fullName evidence="3">Uncharacterized protein</fullName>
    </submittedName>
</protein>
<proteinExistence type="predicted"/>
<feature type="transmembrane region" description="Helical" evidence="2">
    <location>
        <begin position="32"/>
        <end position="51"/>
    </location>
</feature>
<comment type="caution">
    <text evidence="3">The sequence shown here is derived from an EMBL/GenBank/DDBJ whole genome shotgun (WGS) entry which is preliminary data.</text>
</comment>